<evidence type="ECO:0000313" key="3">
    <source>
        <dbReference type="EMBL" id="SHK00208.1"/>
    </source>
</evidence>
<name>A0A1M6NX48_9FLAO</name>
<feature type="transmembrane region" description="Helical" evidence="1">
    <location>
        <begin position="245"/>
        <end position="262"/>
    </location>
</feature>
<feature type="transmembrane region" description="Helical" evidence="1">
    <location>
        <begin position="57"/>
        <end position="82"/>
    </location>
</feature>
<dbReference type="InterPro" id="IPR052529">
    <property type="entry name" value="Bact_Transport_Assoc"/>
</dbReference>
<feature type="transmembrane region" description="Helical" evidence="1">
    <location>
        <begin position="216"/>
        <end position="233"/>
    </location>
</feature>
<feature type="transmembrane region" description="Helical" evidence="1">
    <location>
        <begin position="328"/>
        <end position="346"/>
    </location>
</feature>
<gene>
    <name evidence="3" type="ORF">SAMN05444371_0712</name>
</gene>
<feature type="transmembrane region" description="Helical" evidence="1">
    <location>
        <begin position="184"/>
        <end position="204"/>
    </location>
</feature>
<dbReference type="STRING" id="216903.SAMN05444371_0712"/>
<proteinExistence type="predicted"/>
<keyword evidence="1" id="KW-0812">Transmembrane</keyword>
<evidence type="ECO:0000256" key="1">
    <source>
        <dbReference type="SAM" id="Phobius"/>
    </source>
</evidence>
<keyword evidence="1" id="KW-1133">Transmembrane helix</keyword>
<feature type="domain" description="DUF418" evidence="2">
    <location>
        <begin position="228"/>
        <end position="391"/>
    </location>
</feature>
<sequence>MNQAINRIKTIDIIRSIALLGILIFNIQTYALFTFLTPEQVYKLGLDSPEIYAPLQFLLHIFVNGQFYTIYSFLFGLGFYLLYQKNIRQGLDAGKIFKRRLWILLLIGLVHGLVFWFGDILHKYGIFGFTLLYFNKKSVRSIVKWIIGLMTFSFLLQILISFINPAAPKTLEINPIIMEVVQTWQHGSIGAVFSLQKLGVAMLWVMNVENGLSSNIHYLCMFLLGLIAGKMDVFNRIPEFKNKLLKSALIIFPILILIKAITNFDILGIKVMTEIPFQFRELIFKLMIFITTPFITICYLIFFSVLFSNTKSAVFDWIGNTGKLGLTNYLMQTLLCMILFYGYAFGLSGKTTLLETTFYAILIYIFQVIYSNIWLKYFKTGPVENLWRLLSKSK</sequence>
<dbReference type="PANTHER" id="PTHR30590">
    <property type="entry name" value="INNER MEMBRANE PROTEIN"/>
    <property type="match status" value="1"/>
</dbReference>
<evidence type="ECO:0000313" key="4">
    <source>
        <dbReference type="Proteomes" id="UP000184498"/>
    </source>
</evidence>
<feature type="transmembrane region" description="Helical" evidence="1">
    <location>
        <begin position="102"/>
        <end position="122"/>
    </location>
</feature>
<dbReference type="InterPro" id="IPR007349">
    <property type="entry name" value="DUF418"/>
</dbReference>
<accession>A0A1M6NX48</accession>
<keyword evidence="1" id="KW-0472">Membrane</keyword>
<keyword evidence="4" id="KW-1185">Reference proteome</keyword>
<reference evidence="4" key="1">
    <citation type="submission" date="2016-11" db="EMBL/GenBank/DDBJ databases">
        <authorList>
            <person name="Varghese N."/>
            <person name="Submissions S."/>
        </authorList>
    </citation>
    <scope>NUCLEOTIDE SEQUENCE [LARGE SCALE GENOMIC DNA]</scope>
    <source>
        <strain evidence="4">DSM 18016</strain>
    </source>
</reference>
<protein>
    <recommendedName>
        <fullName evidence="2">DUF418 domain-containing protein</fullName>
    </recommendedName>
</protein>
<feature type="transmembrane region" description="Helical" evidence="1">
    <location>
        <begin position="12"/>
        <end position="37"/>
    </location>
</feature>
<feature type="transmembrane region" description="Helical" evidence="1">
    <location>
        <begin position="282"/>
        <end position="307"/>
    </location>
</feature>
<feature type="transmembrane region" description="Helical" evidence="1">
    <location>
        <begin position="142"/>
        <end position="163"/>
    </location>
</feature>
<dbReference type="PANTHER" id="PTHR30590:SF3">
    <property type="entry name" value="HYPOTHETICAL MEMBRANE SPANNING PROTEIN"/>
    <property type="match status" value="1"/>
</dbReference>
<dbReference type="OrthoDB" id="9807744at2"/>
<evidence type="ECO:0000259" key="2">
    <source>
        <dbReference type="Pfam" id="PF04235"/>
    </source>
</evidence>
<dbReference type="Proteomes" id="UP000184498">
    <property type="component" value="Unassembled WGS sequence"/>
</dbReference>
<dbReference type="Pfam" id="PF04235">
    <property type="entry name" value="DUF418"/>
    <property type="match status" value="1"/>
</dbReference>
<organism evidence="3 4">
    <name type="scientific">Epilithonimonas mollis</name>
    <dbReference type="NCBI Taxonomy" id="216903"/>
    <lineage>
        <taxon>Bacteria</taxon>
        <taxon>Pseudomonadati</taxon>
        <taxon>Bacteroidota</taxon>
        <taxon>Flavobacteriia</taxon>
        <taxon>Flavobacteriales</taxon>
        <taxon>Weeksellaceae</taxon>
        <taxon>Chryseobacterium group</taxon>
        <taxon>Epilithonimonas</taxon>
    </lineage>
</organism>
<dbReference type="RefSeq" id="WP_072996450.1">
    <property type="nucleotide sequence ID" value="NZ_FRAM01000001.1"/>
</dbReference>
<dbReference type="EMBL" id="FRAM01000001">
    <property type="protein sequence ID" value="SHK00208.1"/>
    <property type="molecule type" value="Genomic_DNA"/>
</dbReference>
<feature type="transmembrane region" description="Helical" evidence="1">
    <location>
        <begin position="358"/>
        <end position="378"/>
    </location>
</feature>
<dbReference type="AlphaFoldDB" id="A0A1M6NX48"/>